<feature type="compositionally biased region" description="Low complexity" evidence="1">
    <location>
        <begin position="1794"/>
        <end position="1803"/>
    </location>
</feature>
<evidence type="ECO:0000256" key="1">
    <source>
        <dbReference type="SAM" id="MobiDB-lite"/>
    </source>
</evidence>
<feature type="compositionally biased region" description="Polar residues" evidence="1">
    <location>
        <begin position="136"/>
        <end position="150"/>
    </location>
</feature>
<reference evidence="4" key="1">
    <citation type="submission" date="2022-11" db="UniProtKB">
        <authorList>
            <consortium name="WormBaseParasite"/>
        </authorList>
    </citation>
    <scope>IDENTIFICATION</scope>
</reference>
<feature type="region of interest" description="Disordered" evidence="1">
    <location>
        <begin position="708"/>
        <end position="760"/>
    </location>
</feature>
<feature type="region of interest" description="Disordered" evidence="1">
    <location>
        <begin position="1782"/>
        <end position="1803"/>
    </location>
</feature>
<dbReference type="PANTHER" id="PTHR13136">
    <property type="entry name" value="TESTIS DEVELOPMENT PROTEIN PRTD"/>
    <property type="match status" value="1"/>
</dbReference>
<feature type="region of interest" description="Disordered" evidence="1">
    <location>
        <begin position="850"/>
        <end position="875"/>
    </location>
</feature>
<feature type="compositionally biased region" description="Polar residues" evidence="1">
    <location>
        <begin position="728"/>
        <end position="744"/>
    </location>
</feature>
<feature type="compositionally biased region" description="Basic and acidic residues" evidence="1">
    <location>
        <begin position="623"/>
        <end position="634"/>
    </location>
</feature>
<evidence type="ECO:0000313" key="3">
    <source>
        <dbReference type="Proteomes" id="UP000887569"/>
    </source>
</evidence>
<feature type="region of interest" description="Disordered" evidence="1">
    <location>
        <begin position="1106"/>
        <end position="1141"/>
    </location>
</feature>
<dbReference type="Pfam" id="PF23154">
    <property type="entry name" value="KANSL3_1st"/>
    <property type="match status" value="1"/>
</dbReference>
<protein>
    <submittedName>
        <fullName evidence="4">KAT8 regulatory NSL complex subunit 3</fullName>
    </submittedName>
</protein>
<keyword evidence="3" id="KW-1185">Reference proteome</keyword>
<feature type="region of interest" description="Disordered" evidence="1">
    <location>
        <begin position="302"/>
        <end position="341"/>
    </location>
</feature>
<sequence length="1803" mass="200985">MSSGMSEWHSATDLYKAMDRLGGDQLFETIDARQRELDDMHKMSGATTLDRSMRASSFFDRSTTSSNRFERGHSVARLDVNDTKGRPGSSNWSRRTRSSSVSLPRSATKRGRSEDFSSSTRGNLTPQLKVVKLDNADTTSRSSSVAQSPTLDDGVFVKPTMPSITRLKPPRIYSSEPISRSRLTIPKRRFSPEPESKYAKVLPGLRRPAIEIVELAELKRIIRMTPLTEFDLPINFTPKQKKRVSLTTDVTSIVTTPEKLVTGHEETPKRHSLAHFPALQHVETVEFSLPISFIRECTRARSLGRTPAGPSSRKTTRLSSQTPEDLESRIATRSSNRKLMKDGKDTANEELFEHQTRALSQGTSFAEHSGSSETTSEDAREDYATAGSSKAAVRSRLARKSAQEKEVNQTKVTAEKETSNAESGTKEEIAEECKVKEEVNDDEDMREMAPQVEELSRGEKEEAERTKEEESVEMISNSAVGGSLEVGLTGEEEERRGGSEDGYLSGAAGASRHNLSLSEDDDEEATLHIVESAEEDEVTASSEERVIYDSDQQTSNEDHEASKEECTFNCAKMVLDEILDEICGRIDERTDIMSRGLITEPLRRPGERRIVPPLRIRLPQPRNVRERKPARSKDYSPPGWSGGRQKIETALIDVHVSPKRITHYEYRTRRSSRLVESLSNALTEVATSSSYSRSPLFDESPRIASQKGFLSSAKKTSRGRKKGAMSIGSRQRMSSGATRSQSLEEVSLRMVTPSASTSPGLTCCTETIEALLKESEDLIADLSSLASQISPQSEESLERSSDKSIISSEERLRSQDGPFTKEVQQEEISFESSFFTDDEQKSVDLQETAAKNDENVSAELSKSNCGTTSNSRQSRGKTLPYAEMFPELFPSKRRKRSAKRAQEQSSYISEPIVPIPFEEEVAAKDGKKKVDGANEDYTSVLNLTSSKTESMSEMQRPGYNEMADSPMLSARERKLRREARSMIPLKASVERMTSYPSCTQTDDIVEEADEKLTDDEVAEDESALWVPRGRDPSVSERKTRRLTEPTKSSPAAHLRNVSRGAHGHGLRAKSTAFAEKPQLTIVTRSRAHGGSLVDSSQANVAQQIKIEGTQDPASAVESKEQSSQRRIRSKGVAHESAGRGDVAVSSVDLMPAAAKLSKRARRGSSAAVIANETDEQLSTENEPKKGVDEVTGDVAEKLKTKRDESDSQRELAAKNRAAPPRMPYFKRISLRRKLNPLAIGLKSRMDDDERSDFYREILLRGEEIRIADEKEIDVDIETVAQVEDDETIAPNPATEIAASINEISPRPTHIDEETGETVEDGIADIQQLVTKESEERRVVASKMLDVILAEYAAELATEHVIGSASIQYNIMVKNSYRLKDSIPIFTKEKRNTAKWAHKMLIERLPLPILATYVNMLRFCRTTGRSLIDLLVREETSDNKLKTMNSRIAEFIFVKVREPQTAAISRTLNKRRIECVYVIAVSPSISYADCHSKERSHEYMFKTLLPNVVGKVEQLRITLPMNSKFSACEVAEFAIDTVAKKVTEVRRQHPDMRIVLAGWGTSCVINHQVVNVVSNVSAILNFAFPLKTAEGMRGDVDDDILLTYCPSLFIVGEEAIDCDVREIQRMAYRMKTPAGVIVIGSADSNLHVSILRLCVERFTQRTVERALLDDIVDFLERYCSRSVKNVRPLRPILPYDTNDVDLSIFKASSNSNFSPRYVPVKQKRELELERLSMKKLFVDCGDEKRVFKRPHSAETIVVEATGSAFQDNMSSTITNISREVLSEDTSALEPIKEPSSSSAVPTSS</sequence>
<feature type="compositionally biased region" description="Polar residues" evidence="1">
    <location>
        <begin position="116"/>
        <end position="126"/>
    </location>
</feature>
<dbReference type="GO" id="GO:0044545">
    <property type="term" value="C:NSL complex"/>
    <property type="evidence" value="ECO:0007669"/>
    <property type="project" value="TreeGrafter"/>
</dbReference>
<proteinExistence type="predicted"/>
<name>A0A915BSM5_PARUN</name>
<dbReference type="InterPro" id="IPR056519">
    <property type="entry name" value="KANSL3_1st"/>
</dbReference>
<evidence type="ECO:0000259" key="2">
    <source>
        <dbReference type="Pfam" id="PF23154"/>
    </source>
</evidence>
<feature type="compositionally biased region" description="Basic and acidic residues" evidence="1">
    <location>
        <begin position="1028"/>
        <end position="1044"/>
    </location>
</feature>
<feature type="compositionally biased region" description="Polar residues" evidence="1">
    <location>
        <begin position="358"/>
        <end position="374"/>
    </location>
</feature>
<dbReference type="InterPro" id="IPR026555">
    <property type="entry name" value="NSL3/Tex30"/>
</dbReference>
<feature type="compositionally biased region" description="Basic and acidic residues" evidence="1">
    <location>
        <begin position="1181"/>
        <end position="1213"/>
    </location>
</feature>
<feature type="region of interest" description="Disordered" evidence="1">
    <location>
        <begin position="623"/>
        <end position="644"/>
    </location>
</feature>
<dbReference type="PANTHER" id="PTHR13136:SF16">
    <property type="entry name" value="KAT8 REGULATORY NSL COMPLEX SUBUNIT 3"/>
    <property type="match status" value="1"/>
</dbReference>
<feature type="region of interest" description="Disordered" evidence="1">
    <location>
        <begin position="788"/>
        <end position="820"/>
    </location>
</feature>
<feature type="region of interest" description="Disordered" evidence="1">
    <location>
        <begin position="1009"/>
        <end position="1072"/>
    </location>
</feature>
<feature type="compositionally biased region" description="Low complexity" evidence="1">
    <location>
        <begin position="480"/>
        <end position="489"/>
    </location>
</feature>
<feature type="compositionally biased region" description="Basic and acidic residues" evidence="1">
    <location>
        <begin position="796"/>
        <end position="814"/>
    </location>
</feature>
<feature type="domain" description="KANSL3 helical" evidence="2">
    <location>
        <begin position="1288"/>
        <end position="1457"/>
    </location>
</feature>
<feature type="region of interest" description="Disordered" evidence="1">
    <location>
        <begin position="1160"/>
        <end position="1218"/>
    </location>
</feature>
<feature type="region of interest" description="Disordered" evidence="1">
    <location>
        <begin position="358"/>
        <end position="560"/>
    </location>
</feature>
<feature type="compositionally biased region" description="Basic and acidic residues" evidence="1">
    <location>
        <begin position="401"/>
        <end position="438"/>
    </location>
</feature>
<dbReference type="Proteomes" id="UP000887569">
    <property type="component" value="Unplaced"/>
</dbReference>
<feature type="compositionally biased region" description="Acidic residues" evidence="1">
    <location>
        <begin position="1009"/>
        <end position="1022"/>
    </location>
</feature>
<organism evidence="3 4">
    <name type="scientific">Parascaris univalens</name>
    <name type="common">Nematode worm</name>
    <dbReference type="NCBI Taxonomy" id="6257"/>
    <lineage>
        <taxon>Eukaryota</taxon>
        <taxon>Metazoa</taxon>
        <taxon>Ecdysozoa</taxon>
        <taxon>Nematoda</taxon>
        <taxon>Chromadorea</taxon>
        <taxon>Rhabditida</taxon>
        <taxon>Spirurina</taxon>
        <taxon>Ascaridomorpha</taxon>
        <taxon>Ascaridoidea</taxon>
        <taxon>Ascarididae</taxon>
        <taxon>Parascaris</taxon>
    </lineage>
</organism>
<feature type="region of interest" description="Disordered" evidence="1">
    <location>
        <begin position="60"/>
        <end position="157"/>
    </location>
</feature>
<dbReference type="WBParaSite" id="PgR057_g005_t03">
    <property type="protein sequence ID" value="PgR057_g005_t03"/>
    <property type="gene ID" value="PgR057_g005"/>
</dbReference>
<feature type="compositionally biased region" description="Low complexity" evidence="1">
    <location>
        <begin position="89"/>
        <end position="106"/>
    </location>
</feature>
<feature type="compositionally biased region" description="Basic and acidic residues" evidence="1">
    <location>
        <begin position="454"/>
        <end position="469"/>
    </location>
</feature>
<evidence type="ECO:0000313" key="4">
    <source>
        <dbReference type="WBParaSite" id="PgR057_g005_t03"/>
    </source>
</evidence>
<feature type="compositionally biased region" description="Polar residues" evidence="1">
    <location>
        <begin position="858"/>
        <end position="873"/>
    </location>
</feature>
<dbReference type="GO" id="GO:0045944">
    <property type="term" value="P:positive regulation of transcription by RNA polymerase II"/>
    <property type="evidence" value="ECO:0007669"/>
    <property type="project" value="TreeGrafter"/>
</dbReference>
<accession>A0A915BSM5</accession>